<dbReference type="Pfam" id="PF00731">
    <property type="entry name" value="AIRC"/>
    <property type="match status" value="1"/>
</dbReference>
<evidence type="ECO:0000313" key="2">
    <source>
        <dbReference type="EMBL" id="SDX05776.1"/>
    </source>
</evidence>
<name>A0A1H2YKS7_9RHOB</name>
<dbReference type="RefSeq" id="WP_256327044.1">
    <property type="nucleotide sequence ID" value="NZ_FNOM01000005.1"/>
</dbReference>
<evidence type="ECO:0000259" key="1">
    <source>
        <dbReference type="SMART" id="SM01001"/>
    </source>
</evidence>
<sequence>MIDHKLDFAREERTGVAEAILGSGKSAEQIASIVETVLSAEARMLITRLDPEKARALGRFGEQVRYDALSGTAEVGVPRIVSSVPAVAVVAAGTSDMSVAQQALRTLAFFGESATLFADIGVAGLWRLTERLEEIRQFPVVIAVAGMEGAIFSVLAGLVRAPVIAVPTSVGYGVSEGGHAALSSALASCAPGVLVVNIDNGFGAAAAALKILNVGRG</sequence>
<protein>
    <recommendedName>
        <fullName evidence="1">PurE domain-containing protein</fullName>
    </recommendedName>
</protein>
<organism evidence="2 3">
    <name type="scientific">Roseicitreum antarcticum</name>
    <dbReference type="NCBI Taxonomy" id="564137"/>
    <lineage>
        <taxon>Bacteria</taxon>
        <taxon>Pseudomonadati</taxon>
        <taxon>Pseudomonadota</taxon>
        <taxon>Alphaproteobacteria</taxon>
        <taxon>Rhodobacterales</taxon>
        <taxon>Paracoccaceae</taxon>
        <taxon>Roseicitreum</taxon>
    </lineage>
</organism>
<accession>A0A1H2YKS7</accession>
<evidence type="ECO:0000313" key="3">
    <source>
        <dbReference type="Proteomes" id="UP000198539"/>
    </source>
</evidence>
<dbReference type="Proteomes" id="UP000198539">
    <property type="component" value="Unassembled WGS sequence"/>
</dbReference>
<dbReference type="NCBIfam" id="NF033503">
    <property type="entry name" value="LarB"/>
    <property type="match status" value="1"/>
</dbReference>
<dbReference type="GO" id="GO:0016787">
    <property type="term" value="F:hydrolase activity"/>
    <property type="evidence" value="ECO:0007669"/>
    <property type="project" value="InterPro"/>
</dbReference>
<reference evidence="2 3" key="1">
    <citation type="submission" date="2016-10" db="EMBL/GenBank/DDBJ databases">
        <authorList>
            <person name="de Groot N.N."/>
        </authorList>
    </citation>
    <scope>NUCLEOTIDE SEQUENCE [LARGE SCALE GENOMIC DNA]</scope>
    <source>
        <strain evidence="2 3">CGMCC 1.8894</strain>
    </source>
</reference>
<feature type="domain" description="PurE" evidence="1">
    <location>
        <begin position="85"/>
        <end position="217"/>
    </location>
</feature>
<dbReference type="PANTHER" id="PTHR43064">
    <property type="entry name" value="PHOSPHORIBOSYLAMINOIMIDAZOLE CARBOXYLASE-RELATED"/>
    <property type="match status" value="1"/>
</dbReference>
<dbReference type="SUPFAM" id="SSF52255">
    <property type="entry name" value="N5-CAIR mutase (phosphoribosylaminoimidazole carboxylase, PurE)"/>
    <property type="match status" value="1"/>
</dbReference>
<gene>
    <name evidence="2" type="ORF">SAMN04488238_10544</name>
</gene>
<dbReference type="SMART" id="SM01001">
    <property type="entry name" value="AIRC"/>
    <property type="match status" value="1"/>
</dbReference>
<dbReference type="EMBL" id="FNOM01000005">
    <property type="protein sequence ID" value="SDX05776.1"/>
    <property type="molecule type" value="Genomic_DNA"/>
</dbReference>
<proteinExistence type="predicted"/>
<dbReference type="InterPro" id="IPR039476">
    <property type="entry name" value="P2CMN_synthase_LarB"/>
</dbReference>
<dbReference type="PANTHER" id="PTHR43064:SF1">
    <property type="entry name" value="SLL1489 PROTEIN"/>
    <property type="match status" value="1"/>
</dbReference>
<keyword evidence="3" id="KW-1185">Reference proteome</keyword>
<dbReference type="STRING" id="564137.SAMN04488238_10544"/>
<dbReference type="InterPro" id="IPR000031">
    <property type="entry name" value="PurE_dom"/>
</dbReference>
<dbReference type="GO" id="GO:0006189">
    <property type="term" value="P:'de novo' IMP biosynthetic process"/>
    <property type="evidence" value="ECO:0007669"/>
    <property type="project" value="InterPro"/>
</dbReference>
<dbReference type="Gene3D" id="3.40.50.1970">
    <property type="match status" value="1"/>
</dbReference>
<dbReference type="AlphaFoldDB" id="A0A1H2YKS7"/>